<name>A0AAD8Y920_9STRA</name>
<evidence type="ECO:0000313" key="2">
    <source>
        <dbReference type="EMBL" id="KAK1741453.1"/>
    </source>
</evidence>
<proteinExistence type="predicted"/>
<comment type="caution">
    <text evidence="2">The sequence shown here is derived from an EMBL/GenBank/DDBJ whole genome shotgun (WGS) entry which is preliminary data.</text>
</comment>
<dbReference type="EMBL" id="JATAAI010000013">
    <property type="protein sequence ID" value="KAK1741453.1"/>
    <property type="molecule type" value="Genomic_DNA"/>
</dbReference>
<organism evidence="2 3">
    <name type="scientific">Skeletonema marinoi</name>
    <dbReference type="NCBI Taxonomy" id="267567"/>
    <lineage>
        <taxon>Eukaryota</taxon>
        <taxon>Sar</taxon>
        <taxon>Stramenopiles</taxon>
        <taxon>Ochrophyta</taxon>
        <taxon>Bacillariophyta</taxon>
        <taxon>Coscinodiscophyceae</taxon>
        <taxon>Thalassiosirophycidae</taxon>
        <taxon>Thalassiosirales</taxon>
        <taxon>Skeletonemataceae</taxon>
        <taxon>Skeletonema</taxon>
        <taxon>Skeletonema marinoi-dohrnii complex</taxon>
    </lineage>
</organism>
<evidence type="ECO:0000313" key="3">
    <source>
        <dbReference type="Proteomes" id="UP001224775"/>
    </source>
</evidence>
<keyword evidence="1" id="KW-0732">Signal</keyword>
<reference evidence="2" key="1">
    <citation type="submission" date="2023-06" db="EMBL/GenBank/DDBJ databases">
        <title>Survivors Of The Sea: Transcriptome response of Skeletonema marinoi to long-term dormancy.</title>
        <authorList>
            <person name="Pinder M.I.M."/>
            <person name="Kourtchenko O."/>
            <person name="Robertson E.K."/>
            <person name="Larsson T."/>
            <person name="Maumus F."/>
            <person name="Osuna-Cruz C.M."/>
            <person name="Vancaester E."/>
            <person name="Stenow R."/>
            <person name="Vandepoele K."/>
            <person name="Ploug H."/>
            <person name="Bruchert V."/>
            <person name="Godhe A."/>
            <person name="Topel M."/>
        </authorList>
    </citation>
    <scope>NUCLEOTIDE SEQUENCE</scope>
    <source>
        <strain evidence="2">R05AC</strain>
    </source>
</reference>
<evidence type="ECO:0000256" key="1">
    <source>
        <dbReference type="SAM" id="SignalP"/>
    </source>
</evidence>
<feature type="signal peptide" evidence="1">
    <location>
        <begin position="1"/>
        <end position="23"/>
    </location>
</feature>
<protein>
    <submittedName>
        <fullName evidence="2">Uncharacterized protein</fullName>
    </submittedName>
</protein>
<dbReference type="Proteomes" id="UP001224775">
    <property type="component" value="Unassembled WGS sequence"/>
</dbReference>
<dbReference type="AlphaFoldDB" id="A0AAD8Y920"/>
<feature type="chain" id="PRO_5042164643" evidence="1">
    <location>
        <begin position="24"/>
        <end position="48"/>
    </location>
</feature>
<keyword evidence="3" id="KW-1185">Reference proteome</keyword>
<gene>
    <name evidence="2" type="ORF">QTG54_007931</name>
</gene>
<sequence length="48" mass="5721">MLMDWCWWILLLLLQTRTPLITSTSWPFHISCLRRSSTEVGRSANSRR</sequence>
<accession>A0AAD8Y920</accession>